<feature type="non-terminal residue" evidence="2">
    <location>
        <position position="109"/>
    </location>
</feature>
<dbReference type="EMBL" id="UINC01058709">
    <property type="protein sequence ID" value="SVB81284.1"/>
    <property type="molecule type" value="Genomic_DNA"/>
</dbReference>
<dbReference type="InterPro" id="IPR016040">
    <property type="entry name" value="NAD(P)-bd_dom"/>
</dbReference>
<evidence type="ECO:0000259" key="1">
    <source>
        <dbReference type="Pfam" id="PF16363"/>
    </source>
</evidence>
<reference evidence="2" key="1">
    <citation type="submission" date="2018-05" db="EMBL/GenBank/DDBJ databases">
        <authorList>
            <person name="Lanie J.A."/>
            <person name="Ng W.-L."/>
            <person name="Kazmierczak K.M."/>
            <person name="Andrzejewski T.M."/>
            <person name="Davidsen T.M."/>
            <person name="Wayne K.J."/>
            <person name="Tettelin H."/>
            <person name="Glass J.I."/>
            <person name="Rusch D."/>
            <person name="Podicherti R."/>
            <person name="Tsui H.-C.T."/>
            <person name="Winkler M.E."/>
        </authorList>
    </citation>
    <scope>NUCLEOTIDE SEQUENCE</scope>
</reference>
<accession>A0A382H230</accession>
<dbReference type="AlphaFoldDB" id="A0A382H230"/>
<feature type="domain" description="NAD(P)-binding" evidence="1">
    <location>
        <begin position="4"/>
        <end position="109"/>
    </location>
</feature>
<dbReference type="SUPFAM" id="SSF51735">
    <property type="entry name" value="NAD(P)-binding Rossmann-fold domains"/>
    <property type="match status" value="1"/>
</dbReference>
<dbReference type="Gene3D" id="3.40.50.720">
    <property type="entry name" value="NAD(P)-binding Rossmann-like Domain"/>
    <property type="match status" value="1"/>
</dbReference>
<protein>
    <recommendedName>
        <fullName evidence="1">NAD(P)-binding domain-containing protein</fullName>
    </recommendedName>
</protein>
<sequence length="109" mass="11961">MTYLVTGGFGCIGSYVIRDLLEGGEQVVVYDLTYDLTIPNMVLNEDQINQIIFVGGDIVDLPNILQTIKKNNIDRIIHLASWQVPACQANPPLALKIVSEGTINIFEAA</sequence>
<gene>
    <name evidence="2" type="ORF">METZ01_LOCUS234138</name>
</gene>
<evidence type="ECO:0000313" key="2">
    <source>
        <dbReference type="EMBL" id="SVB81284.1"/>
    </source>
</evidence>
<dbReference type="InterPro" id="IPR036291">
    <property type="entry name" value="NAD(P)-bd_dom_sf"/>
</dbReference>
<dbReference type="PANTHER" id="PTHR43000">
    <property type="entry name" value="DTDP-D-GLUCOSE 4,6-DEHYDRATASE-RELATED"/>
    <property type="match status" value="1"/>
</dbReference>
<dbReference type="Pfam" id="PF16363">
    <property type="entry name" value="GDP_Man_Dehyd"/>
    <property type="match status" value="1"/>
</dbReference>
<name>A0A382H230_9ZZZZ</name>
<organism evidence="2">
    <name type="scientific">marine metagenome</name>
    <dbReference type="NCBI Taxonomy" id="408172"/>
    <lineage>
        <taxon>unclassified sequences</taxon>
        <taxon>metagenomes</taxon>
        <taxon>ecological metagenomes</taxon>
    </lineage>
</organism>
<proteinExistence type="predicted"/>